<evidence type="ECO:0000256" key="1">
    <source>
        <dbReference type="SAM" id="MobiDB-lite"/>
    </source>
</evidence>
<feature type="region of interest" description="Disordered" evidence="1">
    <location>
        <begin position="232"/>
        <end position="262"/>
    </location>
</feature>
<evidence type="ECO:0000313" key="2">
    <source>
        <dbReference type="EMBL" id="CEK85007.1"/>
    </source>
</evidence>
<dbReference type="EMBL" id="HACG01038142">
    <property type="protein sequence ID" value="CEK85007.1"/>
    <property type="molecule type" value="Transcribed_RNA"/>
</dbReference>
<organism evidence="2">
    <name type="scientific">Arion vulgaris</name>
    <dbReference type="NCBI Taxonomy" id="1028688"/>
    <lineage>
        <taxon>Eukaryota</taxon>
        <taxon>Metazoa</taxon>
        <taxon>Spiralia</taxon>
        <taxon>Lophotrochozoa</taxon>
        <taxon>Mollusca</taxon>
        <taxon>Gastropoda</taxon>
        <taxon>Heterobranchia</taxon>
        <taxon>Euthyneura</taxon>
        <taxon>Panpulmonata</taxon>
        <taxon>Eupulmonata</taxon>
        <taxon>Stylommatophora</taxon>
        <taxon>Helicina</taxon>
        <taxon>Arionoidea</taxon>
        <taxon>Arionidae</taxon>
        <taxon>Arion</taxon>
    </lineage>
</organism>
<name>A0A0B7AWK6_9EUPU</name>
<feature type="compositionally biased region" description="Low complexity" evidence="1">
    <location>
        <begin position="53"/>
        <end position="66"/>
    </location>
</feature>
<feature type="region of interest" description="Disordered" evidence="1">
    <location>
        <begin position="43"/>
        <end position="71"/>
    </location>
</feature>
<feature type="non-terminal residue" evidence="2">
    <location>
        <position position="262"/>
    </location>
</feature>
<dbReference type="AlphaFoldDB" id="A0A0B7AWK6"/>
<feature type="compositionally biased region" description="Polar residues" evidence="1">
    <location>
        <begin position="243"/>
        <end position="262"/>
    </location>
</feature>
<accession>A0A0B7AWK6</accession>
<reference evidence="2" key="1">
    <citation type="submission" date="2014-12" db="EMBL/GenBank/DDBJ databases">
        <title>Insight into the proteome of Arion vulgaris.</title>
        <authorList>
            <person name="Aradska J."/>
            <person name="Bulat T."/>
            <person name="Smidak R."/>
            <person name="Sarate P."/>
            <person name="Gangsoo J."/>
            <person name="Sialana F."/>
            <person name="Bilban M."/>
            <person name="Lubec G."/>
        </authorList>
    </citation>
    <scope>NUCLEOTIDE SEQUENCE</scope>
    <source>
        <tissue evidence="2">Skin</tissue>
    </source>
</reference>
<protein>
    <submittedName>
        <fullName evidence="2">Uncharacterized protein</fullName>
    </submittedName>
</protein>
<sequence length="262" mass="28305">DYHHATTNTRNNFLVDSKQNLTKDNQSVPHNAVYDKITERSHRISPTENAHFSESQYQNESSSSSESTDKVPDISCVSAGLNESSYEILPSKLAVDVSRTSELKCRDSSVSCQSLIKSTATKMTTSINTTTTNSGSIMSPTSENITKSGGFTNGIPDRENPFITWTKLDDPGYGLANTSIPTSSLVQTLARVPFPLALPREPSMTQISPLCVNVTHMSPLVLAGLSPGSNKLSRISPGCHTPLMSSPNSQRVRSSPSHSNSM</sequence>
<feature type="non-terminal residue" evidence="2">
    <location>
        <position position="1"/>
    </location>
</feature>
<proteinExistence type="predicted"/>
<gene>
    <name evidence="2" type="primary">ORF145704</name>
</gene>